<evidence type="ECO:0000313" key="4">
    <source>
        <dbReference type="Proteomes" id="UP000501945"/>
    </source>
</evidence>
<gene>
    <name evidence="2" type="ORF">GU334_08045</name>
    <name evidence="1" type="ORF">GU336_09060</name>
</gene>
<dbReference type="Proteomes" id="UP000501558">
    <property type="component" value="Chromosome"/>
</dbReference>
<dbReference type="AlphaFoldDB" id="A0A290Q5W7"/>
<dbReference type="STRING" id="1348633.GCA_001591765_01755"/>
<keyword evidence="3" id="KW-1185">Reference proteome</keyword>
<sequence length="162" mass="18658">MKSINLINGLLAYFDDLSIQKMTREHQNATYEGARFKINGHHYRSRLAKLTPKKKGYFVVFWVKDANDQNQPYDFASSPDKLIISVIDGHQKGQFIFPKSVLLEKGILSGPHVTGKMACRIYPSWVKNLNSSAQKTQNWQVPYFIDLSYEVDGHILKNLYFS</sequence>
<protein>
    <submittedName>
        <fullName evidence="1">MepB protein</fullName>
    </submittedName>
</protein>
<dbReference type="EMBL" id="CP047628">
    <property type="protein sequence ID" value="QIW58860.1"/>
    <property type="molecule type" value="Genomic_DNA"/>
</dbReference>
<dbReference type="Gene3D" id="3.40.1350.140">
    <property type="entry name" value="MepB-like"/>
    <property type="match status" value="1"/>
</dbReference>
<accession>A0A290Q5W7</accession>
<dbReference type="KEGG" id="lrn:CMV25_01895"/>
<organism evidence="1 4">
    <name type="scientific">Pseudolactococcus raffinolactis</name>
    <dbReference type="NCBI Taxonomy" id="1366"/>
    <lineage>
        <taxon>Bacteria</taxon>
        <taxon>Bacillati</taxon>
        <taxon>Bacillota</taxon>
        <taxon>Bacilli</taxon>
        <taxon>Lactobacillales</taxon>
        <taxon>Streptococcaceae</taxon>
        <taxon>Pseudolactococcus</taxon>
    </lineage>
</organism>
<dbReference type="EMBL" id="CP047616">
    <property type="protein sequence ID" value="QIW54275.1"/>
    <property type="molecule type" value="Genomic_DNA"/>
</dbReference>
<evidence type="ECO:0000313" key="3">
    <source>
        <dbReference type="Proteomes" id="UP000501558"/>
    </source>
</evidence>
<proteinExistence type="predicted"/>
<evidence type="ECO:0000313" key="2">
    <source>
        <dbReference type="EMBL" id="QIW58860.1"/>
    </source>
</evidence>
<dbReference type="Pfam" id="PF08877">
    <property type="entry name" value="MepB-like"/>
    <property type="match status" value="1"/>
</dbReference>
<dbReference type="Proteomes" id="UP000501945">
    <property type="component" value="Chromosome"/>
</dbReference>
<dbReference type="RefSeq" id="WP_096039423.1">
    <property type="nucleotide sequence ID" value="NZ_CBCPKB010000007.1"/>
</dbReference>
<dbReference type="PIRSF" id="PIRSF032285">
    <property type="entry name" value="UCP032285"/>
    <property type="match status" value="1"/>
</dbReference>
<name>A0A290Q5W7_9LACT</name>
<reference evidence="3 4" key="1">
    <citation type="submission" date="2019-12" db="EMBL/GenBank/DDBJ databases">
        <title>Whole genome sequences of Lactococcus raffinolactis strains isolated from sewage.</title>
        <authorList>
            <person name="Ybazeta G."/>
            <person name="Ross M."/>
            <person name="Brabant-Kirwan D."/>
            <person name="Saleh M."/>
            <person name="Dillon J.A."/>
            <person name="Splinter K."/>
            <person name="Nokhbeh R."/>
        </authorList>
    </citation>
    <scope>NUCLEOTIDE SEQUENCE [LARGE SCALE GENOMIC DNA]</scope>
    <source>
        <strain evidence="2 3">Lr_19_14</strain>
        <strain evidence="1 4">Lr_19_5</strain>
    </source>
</reference>
<dbReference type="InterPro" id="IPR011235">
    <property type="entry name" value="MepB-like"/>
</dbReference>
<evidence type="ECO:0000313" key="1">
    <source>
        <dbReference type="EMBL" id="QIW54275.1"/>
    </source>
</evidence>
<dbReference type="InterPro" id="IPR038231">
    <property type="entry name" value="MepB-like_sf"/>
</dbReference>